<evidence type="ECO:0000313" key="3">
    <source>
        <dbReference type="Proteomes" id="UP001160499"/>
    </source>
</evidence>
<comment type="caution">
    <text evidence="2">The sequence shown here is derived from an EMBL/GenBank/DDBJ whole genome shotgun (WGS) entry which is preliminary data.</text>
</comment>
<dbReference type="EMBL" id="JARXVH010000054">
    <property type="protein sequence ID" value="MDH6222955.1"/>
    <property type="molecule type" value="Genomic_DNA"/>
</dbReference>
<reference evidence="2 3" key="1">
    <citation type="submission" date="2023-04" db="EMBL/GenBank/DDBJ databases">
        <title>Forest soil microbial communities from Buena Vista Peninsula, Colon Province, Panama.</title>
        <authorList>
            <person name="Bouskill N."/>
        </authorList>
    </citation>
    <scope>NUCLEOTIDE SEQUENCE [LARGE SCALE GENOMIC DNA]</scope>
    <source>
        <strain evidence="2 3">GGS1</strain>
    </source>
</reference>
<evidence type="ECO:0000313" key="2">
    <source>
        <dbReference type="EMBL" id="MDH6222955.1"/>
    </source>
</evidence>
<organism evidence="2 3">
    <name type="scientific">Streptomyces pseudovenezuelae</name>
    <dbReference type="NCBI Taxonomy" id="67350"/>
    <lineage>
        <taxon>Bacteria</taxon>
        <taxon>Bacillati</taxon>
        <taxon>Actinomycetota</taxon>
        <taxon>Actinomycetes</taxon>
        <taxon>Kitasatosporales</taxon>
        <taxon>Streptomycetaceae</taxon>
        <taxon>Streptomyces</taxon>
        <taxon>Streptomyces aurantiacus group</taxon>
    </lineage>
</organism>
<gene>
    <name evidence="2" type="ORF">M2283_010307</name>
</gene>
<feature type="signal peptide" evidence="1">
    <location>
        <begin position="1"/>
        <end position="28"/>
    </location>
</feature>
<dbReference type="RefSeq" id="WP_280883525.1">
    <property type="nucleotide sequence ID" value="NZ_JARXVH010000054.1"/>
</dbReference>
<accession>A0ABT6M497</accession>
<keyword evidence="3" id="KW-1185">Reference proteome</keyword>
<protein>
    <recommendedName>
        <fullName evidence="4">DUF1524 domain-containing protein</fullName>
    </recommendedName>
</protein>
<proteinExistence type="predicted"/>
<sequence>MPHTPALATAATVLSALAALLTPAPASATEAAPGETVTLPVRDALQTLPVEEEDRTGYERSKFRHWTDADRDGCNTRAEVLLQEAVTAPATGPSCSLTRGNWHSPYDDQYLDSARKLDVDHLLSVPATDHKDEVAGHRVNGIPLTAFQRPKC</sequence>
<evidence type="ECO:0000256" key="1">
    <source>
        <dbReference type="SAM" id="SignalP"/>
    </source>
</evidence>
<keyword evidence="1" id="KW-0732">Signal</keyword>
<evidence type="ECO:0008006" key="4">
    <source>
        <dbReference type="Google" id="ProtNLM"/>
    </source>
</evidence>
<name>A0ABT6M497_9ACTN</name>
<dbReference type="Proteomes" id="UP001160499">
    <property type="component" value="Unassembled WGS sequence"/>
</dbReference>
<feature type="chain" id="PRO_5046233543" description="DUF1524 domain-containing protein" evidence="1">
    <location>
        <begin position="29"/>
        <end position="152"/>
    </location>
</feature>